<dbReference type="AlphaFoldDB" id="A0A4V2X9S0"/>
<dbReference type="GO" id="GO:0016020">
    <property type="term" value="C:membrane"/>
    <property type="evidence" value="ECO:0007669"/>
    <property type="project" value="UniProtKB-SubCell"/>
</dbReference>
<feature type="transmembrane region" description="Helical" evidence="5">
    <location>
        <begin position="6"/>
        <end position="24"/>
    </location>
</feature>
<reference evidence="6 7" key="1">
    <citation type="submission" date="2019-02" db="EMBL/GenBank/DDBJ databases">
        <title>Arundinibacter roseus gen. nov., sp. nov., a new member of the family Cytophagaceae.</title>
        <authorList>
            <person name="Szuroczki S."/>
            <person name="Khayer B."/>
            <person name="Sproer C."/>
            <person name="Toumi M."/>
            <person name="Szabo A."/>
            <person name="Felfoldi T."/>
            <person name="Schumann P."/>
            <person name="Toth E."/>
        </authorList>
    </citation>
    <scope>NUCLEOTIDE SEQUENCE [LARGE SCALE GENOMIC DNA]</scope>
    <source>
        <strain evidence="6 7">DMA-k-7a</strain>
    </source>
</reference>
<dbReference type="EMBL" id="SMJU01000007">
    <property type="protein sequence ID" value="TDB64455.1"/>
    <property type="molecule type" value="Genomic_DNA"/>
</dbReference>
<dbReference type="Pfam" id="PF13564">
    <property type="entry name" value="DoxX_2"/>
    <property type="match status" value="1"/>
</dbReference>
<dbReference type="InterPro" id="IPR032808">
    <property type="entry name" value="DoxX"/>
</dbReference>
<proteinExistence type="predicted"/>
<name>A0A4V2X9S0_9BACT</name>
<comment type="subcellular location">
    <subcellularLocation>
        <location evidence="1">Membrane</location>
        <topology evidence="1">Multi-pass membrane protein</topology>
    </subcellularLocation>
</comment>
<keyword evidence="3 5" id="KW-1133">Transmembrane helix</keyword>
<evidence type="ECO:0000256" key="2">
    <source>
        <dbReference type="ARBA" id="ARBA00022692"/>
    </source>
</evidence>
<dbReference type="OrthoDB" id="327939at2"/>
<dbReference type="PANTHER" id="PTHR36974">
    <property type="entry name" value="MEMBRANE PROTEIN-RELATED"/>
    <property type="match status" value="1"/>
</dbReference>
<evidence type="ECO:0000256" key="3">
    <source>
        <dbReference type="ARBA" id="ARBA00022989"/>
    </source>
</evidence>
<dbReference type="PANTHER" id="PTHR36974:SF1">
    <property type="entry name" value="DOXX FAMILY MEMBRANE PROTEIN"/>
    <property type="match status" value="1"/>
</dbReference>
<keyword evidence="2 5" id="KW-0812">Transmembrane</keyword>
<comment type="caution">
    <text evidence="6">The sequence shown here is derived from an EMBL/GenBank/DDBJ whole genome shotgun (WGS) entry which is preliminary data.</text>
</comment>
<evidence type="ECO:0000256" key="5">
    <source>
        <dbReference type="SAM" id="Phobius"/>
    </source>
</evidence>
<evidence type="ECO:0000256" key="4">
    <source>
        <dbReference type="ARBA" id="ARBA00023136"/>
    </source>
</evidence>
<protein>
    <submittedName>
        <fullName evidence="6">DoxX family protein</fullName>
    </submittedName>
</protein>
<keyword evidence="7" id="KW-1185">Reference proteome</keyword>
<dbReference type="RefSeq" id="WP_132118022.1">
    <property type="nucleotide sequence ID" value="NZ_SMJU01000007.1"/>
</dbReference>
<gene>
    <name evidence="6" type="ORF">EZE20_12305</name>
</gene>
<sequence length="112" mass="12852">MVYIMALLYIAAGSMHFIQPKFFLKIVPPILPFPEGIVIISGIAEILLGLLLLVPFTRALAAWGVILLLIAVFPANLYMAYAPKFHQISPWIRWGRLPLQFVLMYWAYQYTR</sequence>
<evidence type="ECO:0000313" key="6">
    <source>
        <dbReference type="EMBL" id="TDB64455.1"/>
    </source>
</evidence>
<feature type="transmembrane region" description="Helical" evidence="5">
    <location>
        <begin position="36"/>
        <end position="54"/>
    </location>
</feature>
<evidence type="ECO:0000256" key="1">
    <source>
        <dbReference type="ARBA" id="ARBA00004141"/>
    </source>
</evidence>
<organism evidence="6 7">
    <name type="scientific">Arundinibacter roseus</name>
    <dbReference type="NCBI Taxonomy" id="2070510"/>
    <lineage>
        <taxon>Bacteria</taxon>
        <taxon>Pseudomonadati</taxon>
        <taxon>Bacteroidota</taxon>
        <taxon>Cytophagia</taxon>
        <taxon>Cytophagales</taxon>
        <taxon>Spirosomataceae</taxon>
        <taxon>Arundinibacter</taxon>
    </lineage>
</organism>
<feature type="transmembrane region" description="Helical" evidence="5">
    <location>
        <begin position="60"/>
        <end position="79"/>
    </location>
</feature>
<keyword evidence="4 5" id="KW-0472">Membrane</keyword>
<dbReference type="Proteomes" id="UP000295706">
    <property type="component" value="Unassembled WGS sequence"/>
</dbReference>
<evidence type="ECO:0000313" key="7">
    <source>
        <dbReference type="Proteomes" id="UP000295706"/>
    </source>
</evidence>
<accession>A0A4V2X9S0</accession>